<dbReference type="Proteomes" id="UP001221328">
    <property type="component" value="Unassembled WGS sequence"/>
</dbReference>
<keyword evidence="1" id="KW-0732">Signal</keyword>
<feature type="domain" description="Putative amidase" evidence="2">
    <location>
        <begin position="232"/>
        <end position="383"/>
    </location>
</feature>
<evidence type="ECO:0000313" key="4">
    <source>
        <dbReference type="Proteomes" id="UP001221328"/>
    </source>
</evidence>
<reference evidence="3 4" key="1">
    <citation type="journal article" date="2015" name="Int. J. Syst. Evol. Microbiol.">
        <title>Streptomyces gilvifuscus sp. nov., an actinomycete that produces antibacterial compounds isolated from soil.</title>
        <authorList>
            <person name="Nguyen T.M."/>
            <person name="Kim J."/>
        </authorList>
    </citation>
    <scope>NUCLEOTIDE SEQUENCE [LARGE SCALE GENOMIC DNA]</scope>
    <source>
        <strain evidence="3 4">T113</strain>
    </source>
</reference>
<proteinExistence type="predicted"/>
<evidence type="ECO:0000313" key="3">
    <source>
        <dbReference type="EMBL" id="MDC2953116.1"/>
    </source>
</evidence>
<sequence>MRPRKLGAQARRTTVTATALATVLLPVTAAHAAQTPAPAVTAATTDAFGRLADAVLTDRTDALVQGTRPASRTALTSAETTTGLRLAAAQAKSETAALTALHGTRSRLAALGEAYTDADTRVRVDSVRRHGRTATVRATETTTLTYAKIRGDEPATTGFTAHHRFTFTAAPDGTWQLTRERLTDKGPRPVNAPAPAAVTATARPGAVIDAPSSATTYPAPAAPKNLGTSAPYNYPAMAAYAEKYWKNYNTAYRRYNGMGGDCTNFLSQSLYAGGWKQVTASTEDYDTWYSGSSSDSDTWIGVNEWSWFTQTAKRTTPLANAYQMDVGDVLQMDFDKDGSKDHSMMTTYRSGSGVPYVTYHDADTYRRSLSSLIASYPNSGYYAYRS</sequence>
<dbReference type="EMBL" id="JAQOSK010000001">
    <property type="protein sequence ID" value="MDC2953116.1"/>
    <property type="molecule type" value="Genomic_DNA"/>
</dbReference>
<organism evidence="3 4">
    <name type="scientific">Streptomyces gilvifuscus</name>
    <dbReference type="NCBI Taxonomy" id="1550617"/>
    <lineage>
        <taxon>Bacteria</taxon>
        <taxon>Bacillati</taxon>
        <taxon>Actinomycetota</taxon>
        <taxon>Actinomycetes</taxon>
        <taxon>Kitasatosporales</taxon>
        <taxon>Streptomycetaceae</taxon>
        <taxon>Streptomyces</taxon>
    </lineage>
</organism>
<feature type="chain" id="PRO_5045564757" evidence="1">
    <location>
        <begin position="33"/>
        <end position="386"/>
    </location>
</feature>
<dbReference type="InterPro" id="IPR024301">
    <property type="entry name" value="Amidase_6"/>
</dbReference>
<dbReference type="PANTHER" id="PTHR40032:SF1">
    <property type="entry name" value="EXPORTED PROTEIN"/>
    <property type="match status" value="1"/>
</dbReference>
<dbReference type="Pfam" id="PF12671">
    <property type="entry name" value="Amidase_6"/>
    <property type="match status" value="1"/>
</dbReference>
<dbReference type="PANTHER" id="PTHR40032">
    <property type="entry name" value="EXPORTED PROTEIN-RELATED"/>
    <property type="match status" value="1"/>
</dbReference>
<evidence type="ECO:0000259" key="2">
    <source>
        <dbReference type="Pfam" id="PF12671"/>
    </source>
</evidence>
<name>A0ABT5FKT3_9ACTN</name>
<accession>A0ABT5FKT3</accession>
<comment type="caution">
    <text evidence="3">The sequence shown here is derived from an EMBL/GenBank/DDBJ whole genome shotgun (WGS) entry which is preliminary data.</text>
</comment>
<gene>
    <name evidence="3" type="ORF">PO587_01465</name>
</gene>
<keyword evidence="4" id="KW-1185">Reference proteome</keyword>
<evidence type="ECO:0000256" key="1">
    <source>
        <dbReference type="SAM" id="SignalP"/>
    </source>
</evidence>
<protein>
    <submittedName>
        <fullName evidence="3">Amidase domain-containing protein</fullName>
    </submittedName>
</protein>
<dbReference type="RefSeq" id="WP_272173795.1">
    <property type="nucleotide sequence ID" value="NZ_JAQOSK010000001.1"/>
</dbReference>
<feature type="signal peptide" evidence="1">
    <location>
        <begin position="1"/>
        <end position="32"/>
    </location>
</feature>